<name>A0A453DJL9_AEGTS</name>
<dbReference type="PANTHER" id="PTHR31889">
    <property type="entry name" value="FUCOSYLTRANSFERASE 2-RELATED"/>
    <property type="match status" value="1"/>
</dbReference>
<proteinExistence type="inferred from homology"/>
<keyword evidence="9" id="KW-1185">Reference proteome</keyword>
<evidence type="ECO:0000313" key="9">
    <source>
        <dbReference type="Proteomes" id="UP000015105"/>
    </source>
</evidence>
<organism evidence="8 9">
    <name type="scientific">Aegilops tauschii subsp. strangulata</name>
    <name type="common">Goatgrass</name>
    <dbReference type="NCBI Taxonomy" id="200361"/>
    <lineage>
        <taxon>Eukaryota</taxon>
        <taxon>Viridiplantae</taxon>
        <taxon>Streptophyta</taxon>
        <taxon>Embryophyta</taxon>
        <taxon>Tracheophyta</taxon>
        <taxon>Spermatophyta</taxon>
        <taxon>Magnoliopsida</taxon>
        <taxon>Liliopsida</taxon>
        <taxon>Poales</taxon>
        <taxon>Poaceae</taxon>
        <taxon>BOP clade</taxon>
        <taxon>Pooideae</taxon>
        <taxon>Triticodae</taxon>
        <taxon>Triticeae</taxon>
        <taxon>Triticinae</taxon>
        <taxon>Aegilops</taxon>
    </lineage>
</organism>
<feature type="compositionally biased region" description="Low complexity" evidence="7">
    <location>
        <begin position="66"/>
        <end position="81"/>
    </location>
</feature>
<dbReference type="EC" id="2.4.1.-" evidence="6"/>
<reference evidence="8" key="4">
    <citation type="submission" date="2019-03" db="UniProtKB">
        <authorList>
            <consortium name="EnsemblPlants"/>
        </authorList>
    </citation>
    <scope>IDENTIFICATION</scope>
</reference>
<dbReference type="Proteomes" id="UP000015105">
    <property type="component" value="Chromosome 2D"/>
</dbReference>
<feature type="region of interest" description="Disordered" evidence="7">
    <location>
        <begin position="23"/>
        <end position="111"/>
    </location>
</feature>
<keyword evidence="2 6" id="KW-0328">Glycosyltransferase</keyword>
<evidence type="ECO:0000256" key="4">
    <source>
        <dbReference type="ARBA" id="ARBA00023180"/>
    </source>
</evidence>
<dbReference type="EnsemblPlants" id="AET2Gv21274200.1">
    <property type="protein sequence ID" value="AET2Gv21274200.1"/>
    <property type="gene ID" value="AET2Gv21274200"/>
</dbReference>
<dbReference type="Gene3D" id="3.40.50.11350">
    <property type="match status" value="1"/>
</dbReference>
<evidence type="ECO:0000256" key="5">
    <source>
        <dbReference type="ARBA" id="ARBA00023316"/>
    </source>
</evidence>
<dbReference type="GO" id="GO:0008107">
    <property type="term" value="F:galactoside 2-alpha-L-fucosyltransferase activity"/>
    <property type="evidence" value="ECO:0007669"/>
    <property type="project" value="InterPro"/>
</dbReference>
<dbReference type="Gramene" id="AET2Gv21274200.1">
    <property type="protein sequence ID" value="AET2Gv21274200.1"/>
    <property type="gene ID" value="AET2Gv21274200"/>
</dbReference>
<comment type="function">
    <text evidence="6">May be involved in cell wall biosynthesis.</text>
</comment>
<comment type="similarity">
    <text evidence="1 6">Belongs to the glycosyltransferase 37 family.</text>
</comment>
<dbReference type="GO" id="GO:0071555">
    <property type="term" value="P:cell wall organization"/>
    <property type="evidence" value="ECO:0007669"/>
    <property type="project" value="UniProtKB-UniRule"/>
</dbReference>
<evidence type="ECO:0000256" key="1">
    <source>
        <dbReference type="ARBA" id="ARBA00010481"/>
    </source>
</evidence>
<keyword evidence="3 6" id="KW-0808">Transferase</keyword>
<keyword evidence="6" id="KW-0333">Golgi apparatus</keyword>
<evidence type="ECO:0000256" key="7">
    <source>
        <dbReference type="SAM" id="MobiDB-lite"/>
    </source>
</evidence>
<feature type="compositionally biased region" description="Basic residues" evidence="7">
    <location>
        <begin position="36"/>
        <end position="47"/>
    </location>
</feature>
<evidence type="ECO:0000256" key="2">
    <source>
        <dbReference type="ARBA" id="ARBA00022676"/>
    </source>
</evidence>
<reference evidence="9" key="1">
    <citation type="journal article" date="2014" name="Science">
        <title>Ancient hybridizations among the ancestral genomes of bread wheat.</title>
        <authorList>
            <consortium name="International Wheat Genome Sequencing Consortium,"/>
            <person name="Marcussen T."/>
            <person name="Sandve S.R."/>
            <person name="Heier L."/>
            <person name="Spannagl M."/>
            <person name="Pfeifer M."/>
            <person name="Jakobsen K.S."/>
            <person name="Wulff B.B."/>
            <person name="Steuernagel B."/>
            <person name="Mayer K.F."/>
            <person name="Olsen O.A."/>
        </authorList>
    </citation>
    <scope>NUCLEOTIDE SEQUENCE [LARGE SCALE GENOMIC DNA]</scope>
    <source>
        <strain evidence="9">cv. AL8/78</strain>
    </source>
</reference>
<dbReference type="STRING" id="200361.A0A453DJL9"/>
<dbReference type="GO" id="GO:0009969">
    <property type="term" value="P:xyloglucan biosynthetic process"/>
    <property type="evidence" value="ECO:0007669"/>
    <property type="project" value="TreeGrafter"/>
</dbReference>
<dbReference type="GO" id="GO:0032580">
    <property type="term" value="C:Golgi cisterna membrane"/>
    <property type="evidence" value="ECO:0007669"/>
    <property type="project" value="UniProtKB-SubCell"/>
</dbReference>
<dbReference type="Pfam" id="PF03254">
    <property type="entry name" value="XG_FTase"/>
    <property type="match status" value="1"/>
</dbReference>
<dbReference type="AlphaFoldDB" id="A0A453DJL9"/>
<sequence>YLRPTSPPTSSWTVCSPQNLARAHAGAGTSWPATMTRRRRRSTHHINHPPTCSPSSEITKRSKSNAAPARPRTGRRSGSSSLEMASSQRKLPLPGPHKLSRPREPDAVHSVSLPLRCAHRAHPPRPARHGRPLLRTFPGDNVAAPVLRLVGWWLPAWTPQEIRQGLQGEPRQHAQGQCGIRGRQWERVVVGLGPATVRLPTPGWRLRFLRQALLLRRAAAAHPRRAVAADEDRQLPRPRALPRPIFRDELERMFPEKDVAFHHLGRYLFHPANDVWRAVTRYYDAHLAGAGQRVGIQIRVFTQNKPLQKVLDQVLSCVRREKLFLPSVQMNNASVLVTSLSSWYYERIKAEYGGSRVHQPSHEGNHEGWQKMWDASQDRKALSEMYLLSTCDVLVTTGFSTFGYVAQGLGEILPWIMPATPFWSTETGVVPDPPCMRAMSVEPCFHSPSNYDCAARKDVDVGTLVPYIRHCEDASWGLKHHHTEVY</sequence>
<dbReference type="GO" id="GO:0042546">
    <property type="term" value="P:cell wall biogenesis"/>
    <property type="evidence" value="ECO:0007669"/>
    <property type="project" value="InterPro"/>
</dbReference>
<evidence type="ECO:0000313" key="8">
    <source>
        <dbReference type="EnsemblPlants" id="AET2Gv21274200.1"/>
    </source>
</evidence>
<comment type="subcellular location">
    <subcellularLocation>
        <location evidence="6">Golgi apparatus</location>
        <location evidence="6">Golgi stack membrane</location>
        <topology evidence="6">Single-pass type II membrane protein</topology>
    </subcellularLocation>
</comment>
<keyword evidence="4" id="KW-0325">Glycoprotein</keyword>
<protein>
    <recommendedName>
        <fullName evidence="6">Fucosyltransferase</fullName>
        <ecNumber evidence="6">2.4.1.-</ecNumber>
    </recommendedName>
</protein>
<reference evidence="8" key="5">
    <citation type="journal article" date="2021" name="G3 (Bethesda)">
        <title>Aegilops tauschii genome assembly Aet v5.0 features greater sequence contiguity and improved annotation.</title>
        <authorList>
            <person name="Wang L."/>
            <person name="Zhu T."/>
            <person name="Rodriguez J.C."/>
            <person name="Deal K.R."/>
            <person name="Dubcovsky J."/>
            <person name="McGuire P.E."/>
            <person name="Lux T."/>
            <person name="Spannagl M."/>
            <person name="Mayer K.F.X."/>
            <person name="Baldrich P."/>
            <person name="Meyers B.C."/>
            <person name="Huo N."/>
            <person name="Gu Y.Q."/>
            <person name="Zhou H."/>
            <person name="Devos K.M."/>
            <person name="Bennetzen J.L."/>
            <person name="Unver T."/>
            <person name="Budak H."/>
            <person name="Gulick P.J."/>
            <person name="Galiba G."/>
            <person name="Kalapos B."/>
            <person name="Nelson D.R."/>
            <person name="Li P."/>
            <person name="You F.M."/>
            <person name="Luo M.C."/>
            <person name="Dvorak J."/>
        </authorList>
    </citation>
    <scope>NUCLEOTIDE SEQUENCE [LARGE SCALE GENOMIC DNA]</scope>
    <source>
        <strain evidence="8">cv. AL8/78</strain>
    </source>
</reference>
<evidence type="ECO:0000256" key="6">
    <source>
        <dbReference type="RuleBase" id="RU367004"/>
    </source>
</evidence>
<reference evidence="9" key="2">
    <citation type="journal article" date="2017" name="Nat. Plants">
        <title>The Aegilops tauschii genome reveals multiple impacts of transposons.</title>
        <authorList>
            <person name="Zhao G."/>
            <person name="Zou C."/>
            <person name="Li K."/>
            <person name="Wang K."/>
            <person name="Li T."/>
            <person name="Gao L."/>
            <person name="Zhang X."/>
            <person name="Wang H."/>
            <person name="Yang Z."/>
            <person name="Liu X."/>
            <person name="Jiang W."/>
            <person name="Mao L."/>
            <person name="Kong X."/>
            <person name="Jiao Y."/>
            <person name="Jia J."/>
        </authorList>
    </citation>
    <scope>NUCLEOTIDE SEQUENCE [LARGE SCALE GENOMIC DNA]</scope>
    <source>
        <strain evidence="9">cv. AL8/78</strain>
    </source>
</reference>
<accession>A0A453DJL9</accession>
<reference evidence="8" key="3">
    <citation type="journal article" date="2017" name="Nature">
        <title>Genome sequence of the progenitor of the wheat D genome Aegilops tauschii.</title>
        <authorList>
            <person name="Luo M.C."/>
            <person name="Gu Y.Q."/>
            <person name="Puiu D."/>
            <person name="Wang H."/>
            <person name="Twardziok S.O."/>
            <person name="Deal K.R."/>
            <person name="Huo N."/>
            <person name="Zhu T."/>
            <person name="Wang L."/>
            <person name="Wang Y."/>
            <person name="McGuire P.E."/>
            <person name="Liu S."/>
            <person name="Long H."/>
            <person name="Ramasamy R.K."/>
            <person name="Rodriguez J.C."/>
            <person name="Van S.L."/>
            <person name="Yuan L."/>
            <person name="Wang Z."/>
            <person name="Xia Z."/>
            <person name="Xiao L."/>
            <person name="Anderson O.D."/>
            <person name="Ouyang S."/>
            <person name="Liang Y."/>
            <person name="Zimin A.V."/>
            <person name="Pertea G."/>
            <person name="Qi P."/>
            <person name="Bennetzen J.L."/>
            <person name="Dai X."/>
            <person name="Dawson M.W."/>
            <person name="Muller H.G."/>
            <person name="Kugler K."/>
            <person name="Rivarola-Duarte L."/>
            <person name="Spannagl M."/>
            <person name="Mayer K.F.X."/>
            <person name="Lu F.H."/>
            <person name="Bevan M.W."/>
            <person name="Leroy P."/>
            <person name="Li P."/>
            <person name="You F.M."/>
            <person name="Sun Q."/>
            <person name="Liu Z."/>
            <person name="Lyons E."/>
            <person name="Wicker T."/>
            <person name="Salzberg S.L."/>
            <person name="Devos K.M."/>
            <person name="Dvorak J."/>
        </authorList>
    </citation>
    <scope>NUCLEOTIDE SEQUENCE [LARGE SCALE GENOMIC DNA]</scope>
    <source>
        <strain evidence="8">cv. AL8/78</strain>
    </source>
</reference>
<keyword evidence="5 6" id="KW-0961">Cell wall biogenesis/degradation</keyword>
<dbReference type="InterPro" id="IPR004938">
    <property type="entry name" value="XG_FTase"/>
</dbReference>
<dbReference type="PANTHER" id="PTHR31889:SF4">
    <property type="entry name" value="FUCOSYLTRANSFERASE"/>
    <property type="match status" value="1"/>
</dbReference>
<evidence type="ECO:0000256" key="3">
    <source>
        <dbReference type="ARBA" id="ARBA00022679"/>
    </source>
</evidence>